<accession>A0A369AG47</accession>
<proteinExistence type="predicted"/>
<reference evidence="1 2" key="1">
    <citation type="submission" date="2018-07" db="EMBL/GenBank/DDBJ databases">
        <title>Genomic Encyclopedia of Type Strains, Phase IV (KMG-IV): sequencing the most valuable type-strain genomes for metagenomic binning, comparative biology and taxonomic classification.</title>
        <authorList>
            <person name="Goeker M."/>
        </authorList>
    </citation>
    <scope>NUCLEOTIDE SEQUENCE [LARGE SCALE GENOMIC DNA]</scope>
    <source>
        <strain evidence="1 2">DSM 27016</strain>
    </source>
</reference>
<dbReference type="AlphaFoldDB" id="A0A369AG47"/>
<dbReference type="EMBL" id="QPJT01000046">
    <property type="protein sequence ID" value="RCX08085.1"/>
    <property type="molecule type" value="Genomic_DNA"/>
</dbReference>
<dbReference type="Proteomes" id="UP000253034">
    <property type="component" value="Unassembled WGS sequence"/>
</dbReference>
<evidence type="ECO:0000313" key="1">
    <source>
        <dbReference type="EMBL" id="RCX08085.1"/>
    </source>
</evidence>
<gene>
    <name evidence="1" type="ORF">DFR58_14610</name>
</gene>
<protein>
    <submittedName>
        <fullName evidence="1">Uncharacterized protein</fullName>
    </submittedName>
</protein>
<organism evidence="1 2">
    <name type="scientific">Anaerobacterium chartisolvens</name>
    <dbReference type="NCBI Taxonomy" id="1297424"/>
    <lineage>
        <taxon>Bacteria</taxon>
        <taxon>Bacillati</taxon>
        <taxon>Bacillota</taxon>
        <taxon>Clostridia</taxon>
        <taxon>Eubacteriales</taxon>
        <taxon>Oscillospiraceae</taxon>
        <taxon>Anaerobacterium</taxon>
    </lineage>
</organism>
<sequence length="32" mass="3742">MISSYTPLDHVAYDGELIYKIENSVFRVRILV</sequence>
<comment type="caution">
    <text evidence="1">The sequence shown here is derived from an EMBL/GenBank/DDBJ whole genome shotgun (WGS) entry which is preliminary data.</text>
</comment>
<keyword evidence="2" id="KW-1185">Reference proteome</keyword>
<name>A0A369AG47_9FIRM</name>
<evidence type="ECO:0000313" key="2">
    <source>
        <dbReference type="Proteomes" id="UP000253034"/>
    </source>
</evidence>